<protein>
    <submittedName>
        <fullName evidence="3">Interferon-induced guanylate-binding protein 1-like</fullName>
    </submittedName>
</protein>
<dbReference type="InterPro" id="IPR001849">
    <property type="entry name" value="PH_domain"/>
</dbReference>
<dbReference type="GO" id="GO:0003924">
    <property type="term" value="F:GTPase activity"/>
    <property type="evidence" value="ECO:0007669"/>
    <property type="project" value="InterPro"/>
</dbReference>
<dbReference type="Gene3D" id="3.40.50.300">
    <property type="entry name" value="P-loop containing nucleotide triphosphate hydrolases"/>
    <property type="match status" value="1"/>
</dbReference>
<dbReference type="RefSeq" id="XP_024581032.1">
    <property type="nucleotide sequence ID" value="XM_024730789.1"/>
</dbReference>
<reference evidence="4" key="1">
    <citation type="submission" date="2014-09" db="EMBL/GenBank/DDBJ databases">
        <authorList>
            <person name="Sharma Rahul"/>
            <person name="Thines Marco"/>
        </authorList>
    </citation>
    <scope>NUCLEOTIDE SEQUENCE [LARGE SCALE GENOMIC DNA]</scope>
</reference>
<dbReference type="Gene3D" id="2.30.29.30">
    <property type="entry name" value="Pleckstrin-homology domain (PH domain)/Phosphotyrosine-binding domain (PTB)"/>
    <property type="match status" value="1"/>
</dbReference>
<dbReference type="SMART" id="SM00233">
    <property type="entry name" value="PH"/>
    <property type="match status" value="1"/>
</dbReference>
<dbReference type="OMA" id="DTIHNCC"/>
<evidence type="ECO:0000313" key="4">
    <source>
        <dbReference type="Proteomes" id="UP000054928"/>
    </source>
</evidence>
<organism evidence="3 4">
    <name type="scientific">Plasmopara halstedii</name>
    <name type="common">Downy mildew of sunflower</name>
    <dbReference type="NCBI Taxonomy" id="4781"/>
    <lineage>
        <taxon>Eukaryota</taxon>
        <taxon>Sar</taxon>
        <taxon>Stramenopiles</taxon>
        <taxon>Oomycota</taxon>
        <taxon>Peronosporomycetes</taxon>
        <taxon>Peronosporales</taxon>
        <taxon>Peronosporaceae</taxon>
        <taxon>Plasmopara</taxon>
    </lineage>
</organism>
<dbReference type="Pfam" id="PF00169">
    <property type="entry name" value="PH"/>
    <property type="match status" value="1"/>
</dbReference>
<proteinExistence type="predicted"/>
<dbReference type="SUPFAM" id="SSF48340">
    <property type="entry name" value="Interferon-induced guanylate-binding protein 1 (GBP1), C-terminal domain"/>
    <property type="match status" value="1"/>
</dbReference>
<dbReference type="OrthoDB" id="48057at2759"/>
<dbReference type="SUPFAM" id="SSF52540">
    <property type="entry name" value="P-loop containing nucleoside triphosphate hydrolases"/>
    <property type="match status" value="1"/>
</dbReference>
<keyword evidence="4" id="KW-1185">Reference proteome</keyword>
<dbReference type="InterPro" id="IPR036543">
    <property type="entry name" value="Guanylate-bd_C_sf"/>
</dbReference>
<dbReference type="PROSITE" id="PS50003">
    <property type="entry name" value="PH_DOMAIN"/>
    <property type="match status" value="1"/>
</dbReference>
<name>A0A0P1ATP0_PLAHL</name>
<evidence type="ECO:0000313" key="3">
    <source>
        <dbReference type="EMBL" id="CEG44663.1"/>
    </source>
</evidence>
<feature type="coiled-coil region" evidence="1">
    <location>
        <begin position="487"/>
        <end position="514"/>
    </location>
</feature>
<dbReference type="PANTHER" id="PTHR10751">
    <property type="entry name" value="GUANYLATE BINDING PROTEIN"/>
    <property type="match status" value="1"/>
</dbReference>
<accession>A0A0P1ATP0</accession>
<dbReference type="InterPro" id="IPR011993">
    <property type="entry name" value="PH-like_dom_sf"/>
</dbReference>
<dbReference type="AlphaFoldDB" id="A0A0P1ATP0"/>
<dbReference type="EMBL" id="CCYD01001279">
    <property type="protein sequence ID" value="CEG44663.1"/>
    <property type="molecule type" value="Genomic_DNA"/>
</dbReference>
<dbReference type="CDD" id="cd00821">
    <property type="entry name" value="PH"/>
    <property type="match status" value="1"/>
</dbReference>
<evidence type="ECO:0000259" key="2">
    <source>
        <dbReference type="PROSITE" id="PS50003"/>
    </source>
</evidence>
<feature type="domain" description="PH" evidence="2">
    <location>
        <begin position="585"/>
        <end position="714"/>
    </location>
</feature>
<evidence type="ECO:0000256" key="1">
    <source>
        <dbReference type="SAM" id="Coils"/>
    </source>
</evidence>
<dbReference type="GeneID" id="36396065"/>
<dbReference type="SUPFAM" id="SSF50729">
    <property type="entry name" value="PH domain-like"/>
    <property type="match status" value="1"/>
</dbReference>
<dbReference type="InterPro" id="IPR027417">
    <property type="entry name" value="P-loop_NTPase"/>
</dbReference>
<sequence>MGKLLFSGQLLAVTVDETNIAGLQIKKEALDFLQRLPEPLLVVSVHGRGNCGKTALIQSLLGLEKATDTEGVWLYVHHANYTNAKYLVVLDRPDFGEDKKLDTLTYTILAGLSSVVVHHIDGPLTSDAVSQFALFAPNVESDTPPAYGFPQKPKLLWVLQNVSAGELKEQIQKSELSLQEMEQTYLCNALATLPDGSPYAQATKFYETAFSDQKCFTMPQIGIELFKKRLEKLMRVLTDSIQNRYSNGVILTGPLLGSIIVSMMAHSDNVYKTFKGPIWKNLIYNCCYSMIGNGVKLYKLRMFESLGSIVDTSDLMEFQPASSAVQNNQPSIELPYENDVMIEIHNRAKREAKAHLRLLPYQAVTRSNVYQKIFLLLIRSIFATVQEKNNRISLEHCQLVLKTLHRSMTEKVVAHLNSGEGYSFQSTEVKRFYHHYQTYLFDLIGQYADQGLGPAKNAELAKFMHKTIQPQLADFSISLDKLRQQDTKTIEKMIEEKKKEAENFNTRQRMFQKENSDAQGDVKRQLVNVAKLQALRKDALAGAIVDLTEMHSMAIKQKELLEEAAFASVQLPEQKVIEAAQEKEVTELQGYLIKQGGGGNVLNPLRRKNWKQRYFILTGSNLIYAKSKDDYERGKIIKELCLTGCKIDPSRDAGEGFDITPGKSAHVFELQRGLFEKNSKKRSSAADSGRIFKLRTQTIQERDMWMEKLRQAAGGY</sequence>
<dbReference type="GO" id="GO:0005525">
    <property type="term" value="F:GTP binding"/>
    <property type="evidence" value="ECO:0007669"/>
    <property type="project" value="InterPro"/>
</dbReference>
<dbReference type="Proteomes" id="UP000054928">
    <property type="component" value="Unassembled WGS sequence"/>
</dbReference>
<keyword evidence="1" id="KW-0175">Coiled coil</keyword>